<comment type="similarity">
    <text evidence="2">Belongs to the EMC4 family.</text>
</comment>
<dbReference type="PANTHER" id="PTHR43735">
    <property type="entry name" value="APOPTOSIS-INDUCING FACTOR 1"/>
    <property type="match status" value="1"/>
</dbReference>
<feature type="region of interest" description="Disordered" evidence="8">
    <location>
        <begin position="638"/>
        <end position="666"/>
    </location>
</feature>
<dbReference type="Gene3D" id="3.50.50.60">
    <property type="entry name" value="FAD/NAD(P)-binding domain"/>
    <property type="match status" value="2"/>
</dbReference>
<feature type="compositionally biased region" description="Polar residues" evidence="8">
    <location>
        <begin position="433"/>
        <end position="446"/>
    </location>
</feature>
<evidence type="ECO:0000256" key="4">
    <source>
        <dbReference type="ARBA" id="ARBA00022692"/>
    </source>
</evidence>
<proteinExistence type="inferred from homology"/>
<protein>
    <recommendedName>
        <fullName evidence="3">ER membrane protein complex subunit 4</fullName>
    </recommendedName>
</protein>
<evidence type="ECO:0000256" key="2">
    <source>
        <dbReference type="ARBA" id="ARBA00007715"/>
    </source>
</evidence>
<keyword evidence="6 9" id="KW-1133">Transmembrane helix</keyword>
<dbReference type="PRINTS" id="PR00368">
    <property type="entry name" value="FADPNR"/>
</dbReference>
<evidence type="ECO:0000313" key="12">
    <source>
        <dbReference type="Proteomes" id="UP001220961"/>
    </source>
</evidence>
<sequence length="686" mass="75731">MAPKNTSPLQAWSLNYSQLTPKYTLAKQDKSKAVKERSVSTTEIQINKAWEAAYAPAKTIPMNFMMMWMSGNGVQIFSMMVVAMMIMNPLKGIMSMHGVFAPFRSPSHSLLPQMTVFVLCHLACIALGLYKCWSMGLLPTESSDWLAWYRPTHIILAEAMVVRLDRNASKFHLQDLAGDTASATTKGTDSNAVPIRFGDKPVPFDAHSMERAIIEDHNSLVDTKVKNERAGLEMTNVSDLVQGLQVNDDTASNDPYCNAEPHLLVCGEVLDIQDSSVTVRQHGPTLAGTRTSDFSKDPSTRKNLWSIDAIHIPYSHLIYALGSHMPEPLRHDSYKKKDGIDWMKERQRRIHESNEIIIVGGGALGVELATDIKSLANREGQEKKVTLIHSRQQLLPNFDPQIHEVAMKRLQELGVDVVLGHRLAMAEGCPMGSTITPMDKSASSDTTKADGITPVEGSRRQRIRTTLGLELECDLLLLCTGQQPNSEIMAKFSPSSVSRHSRLVRVLPSLQVMVPQDHDALQQPFDTVPPCKDCDCFLDKKSAGASMDMSAELEGMPAHFPNIYAIGDVADAFGALNAGYQAWFMAEVAVENILRDILRVKTTEDMNVRLPDDQPVPLKHFKPGPPLLKLSLGLNVTATQGAPQPDESQPDKPARPTVSVSEEPEDMNVALVWKSMANMDTSDMTL</sequence>
<keyword evidence="12" id="KW-1185">Reference proteome</keyword>
<evidence type="ECO:0000256" key="3">
    <source>
        <dbReference type="ARBA" id="ARBA00020820"/>
    </source>
</evidence>
<dbReference type="EMBL" id="CP119910">
    <property type="protein sequence ID" value="WFD19588.1"/>
    <property type="molecule type" value="Genomic_DNA"/>
</dbReference>
<evidence type="ECO:0000256" key="5">
    <source>
        <dbReference type="ARBA" id="ARBA00022824"/>
    </source>
</evidence>
<keyword evidence="5" id="KW-0256">Endoplasmic reticulum</keyword>
<dbReference type="AlphaFoldDB" id="A0AAF0E5Z3"/>
<keyword evidence="7 9" id="KW-0472">Membrane</keyword>
<feature type="transmembrane region" description="Helical" evidence="9">
    <location>
        <begin position="72"/>
        <end position="90"/>
    </location>
</feature>
<comment type="subcellular location">
    <subcellularLocation>
        <location evidence="1">Endoplasmic reticulum membrane</location>
        <topology evidence="1">Multi-pass membrane protein</topology>
    </subcellularLocation>
</comment>
<feature type="domain" description="FAD/NAD(P)-binding" evidence="10">
    <location>
        <begin position="309"/>
        <end position="489"/>
    </location>
</feature>
<dbReference type="GO" id="GO:0004174">
    <property type="term" value="F:electron-transferring-flavoprotein dehydrogenase activity"/>
    <property type="evidence" value="ECO:0007669"/>
    <property type="project" value="TreeGrafter"/>
</dbReference>
<dbReference type="Proteomes" id="UP001220961">
    <property type="component" value="Chromosome 3"/>
</dbReference>
<evidence type="ECO:0000313" key="11">
    <source>
        <dbReference type="EMBL" id="WFD19588.1"/>
    </source>
</evidence>
<dbReference type="GO" id="GO:0050660">
    <property type="term" value="F:flavin adenine dinucleotide binding"/>
    <property type="evidence" value="ECO:0007669"/>
    <property type="project" value="TreeGrafter"/>
</dbReference>
<feature type="region of interest" description="Disordered" evidence="8">
    <location>
        <begin position="430"/>
        <end position="459"/>
    </location>
</feature>
<evidence type="ECO:0000256" key="7">
    <source>
        <dbReference type="ARBA" id="ARBA00023136"/>
    </source>
</evidence>
<dbReference type="InterPro" id="IPR036188">
    <property type="entry name" value="FAD/NAD-bd_sf"/>
</dbReference>
<dbReference type="InterPro" id="IPR009445">
    <property type="entry name" value="TMEM85/Emc4"/>
</dbReference>
<organism evidence="11 12">
    <name type="scientific">Malassezia caprae</name>
    <dbReference type="NCBI Taxonomy" id="1381934"/>
    <lineage>
        <taxon>Eukaryota</taxon>
        <taxon>Fungi</taxon>
        <taxon>Dikarya</taxon>
        <taxon>Basidiomycota</taxon>
        <taxon>Ustilaginomycotina</taxon>
        <taxon>Malasseziomycetes</taxon>
        <taxon>Malasseziales</taxon>
        <taxon>Malasseziaceae</taxon>
        <taxon>Malassezia</taxon>
    </lineage>
</organism>
<dbReference type="GO" id="GO:0005789">
    <property type="term" value="C:endoplasmic reticulum membrane"/>
    <property type="evidence" value="ECO:0007669"/>
    <property type="project" value="UniProtKB-SubCell"/>
</dbReference>
<evidence type="ECO:0000256" key="6">
    <source>
        <dbReference type="ARBA" id="ARBA00022989"/>
    </source>
</evidence>
<reference evidence="11" key="1">
    <citation type="submission" date="2023-03" db="EMBL/GenBank/DDBJ databases">
        <title>Mating type loci evolution in Malassezia.</title>
        <authorList>
            <person name="Coelho M.A."/>
        </authorList>
    </citation>
    <scope>NUCLEOTIDE SEQUENCE</scope>
    <source>
        <strain evidence="11">CBS 10434</strain>
    </source>
</reference>
<evidence type="ECO:0000256" key="9">
    <source>
        <dbReference type="SAM" id="Phobius"/>
    </source>
</evidence>
<dbReference type="Pfam" id="PF07992">
    <property type="entry name" value="Pyr_redox_2"/>
    <property type="match status" value="1"/>
</dbReference>
<keyword evidence="4 9" id="KW-0812">Transmembrane</keyword>
<evidence type="ECO:0000256" key="8">
    <source>
        <dbReference type="SAM" id="MobiDB-lite"/>
    </source>
</evidence>
<accession>A0AAF0E5Z3</accession>
<dbReference type="InterPro" id="IPR023753">
    <property type="entry name" value="FAD/NAD-binding_dom"/>
</dbReference>
<gene>
    <name evidence="11" type="ORF">MCAP1_001822</name>
</gene>
<dbReference type="PANTHER" id="PTHR43735:SF2">
    <property type="entry name" value="FE-REGULATED PROTEIN 8"/>
    <property type="match status" value="1"/>
</dbReference>
<evidence type="ECO:0000259" key="10">
    <source>
        <dbReference type="Pfam" id="PF07992"/>
    </source>
</evidence>
<dbReference type="Pfam" id="PF06417">
    <property type="entry name" value="EMC4"/>
    <property type="match status" value="1"/>
</dbReference>
<dbReference type="SUPFAM" id="SSF51905">
    <property type="entry name" value="FAD/NAD(P)-binding domain"/>
    <property type="match status" value="1"/>
</dbReference>
<evidence type="ECO:0000256" key="1">
    <source>
        <dbReference type="ARBA" id="ARBA00004477"/>
    </source>
</evidence>
<name>A0AAF0E5Z3_9BASI</name>